<dbReference type="PROSITE" id="PS50949">
    <property type="entry name" value="HTH_GNTR"/>
    <property type="match status" value="1"/>
</dbReference>
<protein>
    <recommendedName>
        <fullName evidence="5">HTH gntR-type domain-containing protein</fullName>
    </recommendedName>
</protein>
<organism evidence="6 7">
    <name type="scientific">Ralstonia condita</name>
    <dbReference type="NCBI Taxonomy" id="3058600"/>
    <lineage>
        <taxon>Bacteria</taxon>
        <taxon>Pseudomonadati</taxon>
        <taxon>Pseudomonadota</taxon>
        <taxon>Betaproteobacteria</taxon>
        <taxon>Burkholderiales</taxon>
        <taxon>Burkholderiaceae</taxon>
        <taxon>Ralstonia</taxon>
    </lineage>
</organism>
<dbReference type="InterPro" id="IPR036390">
    <property type="entry name" value="WH_DNA-bd_sf"/>
</dbReference>
<reference evidence="6 7" key="1">
    <citation type="submission" date="2023-07" db="EMBL/GenBank/DDBJ databases">
        <authorList>
            <person name="Peeters C."/>
        </authorList>
    </citation>
    <scope>NUCLEOTIDE SEQUENCE [LARGE SCALE GENOMIC DNA]</scope>
    <source>
        <strain evidence="6 7">LMG 7141</strain>
    </source>
</reference>
<keyword evidence="3" id="KW-0238">DNA-binding</keyword>
<evidence type="ECO:0000256" key="2">
    <source>
        <dbReference type="ARBA" id="ARBA00023015"/>
    </source>
</evidence>
<dbReference type="SUPFAM" id="SSF46785">
    <property type="entry name" value="Winged helix' DNA-binding domain"/>
    <property type="match status" value="1"/>
</dbReference>
<evidence type="ECO:0000259" key="5">
    <source>
        <dbReference type="PROSITE" id="PS50949"/>
    </source>
</evidence>
<evidence type="ECO:0000256" key="4">
    <source>
        <dbReference type="ARBA" id="ARBA00023163"/>
    </source>
</evidence>
<evidence type="ECO:0000313" key="6">
    <source>
        <dbReference type="EMBL" id="CAJ0785183.1"/>
    </source>
</evidence>
<feature type="domain" description="HTH gntR-type" evidence="5">
    <location>
        <begin position="11"/>
        <end position="79"/>
    </location>
</feature>
<dbReference type="InterPro" id="IPR036388">
    <property type="entry name" value="WH-like_DNA-bd_sf"/>
</dbReference>
<name>A0ABM9J7E0_9RALS</name>
<dbReference type="PANTHER" id="PTHR46577:SF2">
    <property type="entry name" value="TRANSCRIPTIONAL REGULATORY PROTEIN"/>
    <property type="match status" value="1"/>
</dbReference>
<dbReference type="PANTHER" id="PTHR46577">
    <property type="entry name" value="HTH-TYPE TRANSCRIPTIONAL REGULATORY PROTEIN GABR"/>
    <property type="match status" value="1"/>
</dbReference>
<dbReference type="SMART" id="SM00345">
    <property type="entry name" value="HTH_GNTR"/>
    <property type="match status" value="1"/>
</dbReference>
<dbReference type="Pfam" id="PF00392">
    <property type="entry name" value="GntR"/>
    <property type="match status" value="1"/>
</dbReference>
<evidence type="ECO:0000313" key="7">
    <source>
        <dbReference type="Proteomes" id="UP001189616"/>
    </source>
</evidence>
<keyword evidence="1" id="KW-0663">Pyridoxal phosphate</keyword>
<keyword evidence="7" id="KW-1185">Reference proteome</keyword>
<gene>
    <name evidence="6" type="ORF">LMG7141_01610</name>
</gene>
<dbReference type="CDD" id="cd07377">
    <property type="entry name" value="WHTH_GntR"/>
    <property type="match status" value="1"/>
</dbReference>
<sequence length="158" mass="17320">MKLQIDPATRVPISDQIVAGVQAWIGDNDVRPGAKLPSIRQLAAEYGISRFPVIEAYDRLVSLGLLDSRHGSGFYVAESGLTGRDGRGWTDPRRAEAESKHIFEQFSYPDGMLKLGGGFVPADWRDMDGLTQAIRQVSRTDTHAVIDYAPPLGNPALR</sequence>
<comment type="caution">
    <text evidence="6">The sequence shown here is derived from an EMBL/GenBank/DDBJ whole genome shotgun (WGS) entry which is preliminary data.</text>
</comment>
<accession>A0ABM9J7E0</accession>
<dbReference type="Gene3D" id="1.10.10.10">
    <property type="entry name" value="Winged helix-like DNA-binding domain superfamily/Winged helix DNA-binding domain"/>
    <property type="match status" value="1"/>
</dbReference>
<keyword evidence="4" id="KW-0804">Transcription</keyword>
<dbReference type="InterPro" id="IPR000524">
    <property type="entry name" value="Tscrpt_reg_HTH_GntR"/>
</dbReference>
<dbReference type="Proteomes" id="UP001189616">
    <property type="component" value="Unassembled WGS sequence"/>
</dbReference>
<keyword evidence="2" id="KW-0805">Transcription regulation</keyword>
<evidence type="ECO:0000256" key="3">
    <source>
        <dbReference type="ARBA" id="ARBA00023125"/>
    </source>
</evidence>
<dbReference type="PRINTS" id="PR00035">
    <property type="entry name" value="HTHGNTR"/>
</dbReference>
<dbReference type="InterPro" id="IPR051446">
    <property type="entry name" value="HTH_trans_reg/aminotransferase"/>
</dbReference>
<dbReference type="EMBL" id="CATYWO010000002">
    <property type="protein sequence ID" value="CAJ0785183.1"/>
    <property type="molecule type" value="Genomic_DNA"/>
</dbReference>
<proteinExistence type="predicted"/>
<evidence type="ECO:0000256" key="1">
    <source>
        <dbReference type="ARBA" id="ARBA00022898"/>
    </source>
</evidence>